<evidence type="ECO:0000313" key="1">
    <source>
        <dbReference type="EMBL" id="TDO16800.1"/>
    </source>
</evidence>
<sequence>MSCGETISAHELLYELVPKLKATEAMVNDTLAARLMMTTDPEERQRLETFKTEFELQRSMIHMNLEHLLRRHAEALAAPRRGSERRHTLPLDEHEATAVARARQLYRRAQQLKGAR</sequence>
<gene>
    <name evidence="1" type="ORF">DFO68_101331</name>
</gene>
<dbReference type="RefSeq" id="WP_133481401.1">
    <property type="nucleotide sequence ID" value="NZ_SNWH01000001.1"/>
</dbReference>
<organism evidence="1 2">
    <name type="scientific">Halomonas ventosae</name>
    <dbReference type="NCBI Taxonomy" id="229007"/>
    <lineage>
        <taxon>Bacteria</taxon>
        <taxon>Pseudomonadati</taxon>
        <taxon>Pseudomonadota</taxon>
        <taxon>Gammaproteobacteria</taxon>
        <taxon>Oceanospirillales</taxon>
        <taxon>Halomonadaceae</taxon>
        <taxon>Halomonas</taxon>
    </lineage>
</organism>
<keyword evidence="2" id="KW-1185">Reference proteome</keyword>
<name>A0A4R6I467_9GAMM</name>
<dbReference type="Proteomes" id="UP000295150">
    <property type="component" value="Unassembled WGS sequence"/>
</dbReference>
<evidence type="ECO:0000313" key="2">
    <source>
        <dbReference type="Proteomes" id="UP000295150"/>
    </source>
</evidence>
<dbReference type="OrthoDB" id="6238442at2"/>
<accession>A0A4R6I467</accession>
<comment type="caution">
    <text evidence="1">The sequence shown here is derived from an EMBL/GenBank/DDBJ whole genome shotgun (WGS) entry which is preliminary data.</text>
</comment>
<dbReference type="AlphaFoldDB" id="A0A4R6I467"/>
<protein>
    <submittedName>
        <fullName evidence="1">Uncharacterized protein</fullName>
    </submittedName>
</protein>
<proteinExistence type="predicted"/>
<dbReference type="EMBL" id="SNWH01000001">
    <property type="protein sequence ID" value="TDO16800.1"/>
    <property type="molecule type" value="Genomic_DNA"/>
</dbReference>
<reference evidence="1 2" key="1">
    <citation type="submission" date="2019-03" db="EMBL/GenBank/DDBJ databases">
        <title>Freshwater and sediment microbial communities from various areas in North America, analyzing microbe dynamics in response to fracking.</title>
        <authorList>
            <person name="Lamendella R."/>
        </authorList>
    </citation>
    <scope>NUCLEOTIDE SEQUENCE [LARGE SCALE GENOMIC DNA]</scope>
    <source>
        <strain evidence="1 2">1_TX</strain>
    </source>
</reference>